<accession>M4D2U5</accession>
<dbReference type="InParanoid" id="M4D2U5"/>
<evidence type="ECO:0000313" key="3">
    <source>
        <dbReference type="Proteomes" id="UP000011750"/>
    </source>
</evidence>
<dbReference type="Gramene" id="Bra010798.1">
    <property type="protein sequence ID" value="Bra010798.1-P"/>
    <property type="gene ID" value="Bra010798"/>
</dbReference>
<proteinExistence type="predicted"/>
<feature type="region of interest" description="Disordered" evidence="1">
    <location>
        <begin position="88"/>
        <end position="123"/>
    </location>
</feature>
<dbReference type="EnsemblPlants" id="Bra010798.1">
    <property type="protein sequence ID" value="Bra010798.1-P"/>
    <property type="gene ID" value="Bra010798"/>
</dbReference>
<dbReference type="Proteomes" id="UP000011750">
    <property type="component" value="Chromosome A08"/>
</dbReference>
<reference evidence="2 3" key="1">
    <citation type="journal article" date="2011" name="Nat. Genet.">
        <title>The genome of the mesopolyploid crop species Brassica rapa.</title>
        <authorList>
            <consortium name="Brassica rapa Genome Sequencing Project Consortium"/>
            <person name="Wang X."/>
            <person name="Wang H."/>
            <person name="Wang J."/>
            <person name="Sun R."/>
            <person name="Wu J."/>
            <person name="Liu S."/>
            <person name="Bai Y."/>
            <person name="Mun J.H."/>
            <person name="Bancroft I."/>
            <person name="Cheng F."/>
            <person name="Huang S."/>
            <person name="Li X."/>
            <person name="Hua W."/>
            <person name="Wang J."/>
            <person name="Wang X."/>
            <person name="Freeling M."/>
            <person name="Pires J.C."/>
            <person name="Paterson A.H."/>
            <person name="Chalhoub B."/>
            <person name="Wang B."/>
            <person name="Hayward A."/>
            <person name="Sharpe A.G."/>
            <person name="Park B.S."/>
            <person name="Weisshaar B."/>
            <person name="Liu B."/>
            <person name="Li B."/>
            <person name="Liu B."/>
            <person name="Tong C."/>
            <person name="Song C."/>
            <person name="Duran C."/>
            <person name="Peng C."/>
            <person name="Geng C."/>
            <person name="Koh C."/>
            <person name="Lin C."/>
            <person name="Edwards D."/>
            <person name="Mu D."/>
            <person name="Shen D."/>
            <person name="Soumpourou E."/>
            <person name="Li F."/>
            <person name="Fraser F."/>
            <person name="Conant G."/>
            <person name="Lassalle G."/>
            <person name="King G.J."/>
            <person name="Bonnema G."/>
            <person name="Tang H."/>
            <person name="Wang H."/>
            <person name="Belcram H."/>
            <person name="Zhou H."/>
            <person name="Hirakawa H."/>
            <person name="Abe H."/>
            <person name="Guo H."/>
            <person name="Wang H."/>
            <person name="Jin H."/>
            <person name="Parkin I.A."/>
            <person name="Batley J."/>
            <person name="Kim J.S."/>
            <person name="Just J."/>
            <person name="Li J."/>
            <person name="Xu J."/>
            <person name="Deng J."/>
            <person name="Kim J.A."/>
            <person name="Li J."/>
            <person name="Yu J."/>
            <person name="Meng J."/>
            <person name="Wang J."/>
            <person name="Min J."/>
            <person name="Poulain J."/>
            <person name="Wang J."/>
            <person name="Hatakeyama K."/>
            <person name="Wu K."/>
            <person name="Wang L."/>
            <person name="Fang L."/>
            <person name="Trick M."/>
            <person name="Links M.G."/>
            <person name="Zhao M."/>
            <person name="Jin M."/>
            <person name="Ramchiary N."/>
            <person name="Drou N."/>
            <person name="Berkman P.J."/>
            <person name="Cai Q."/>
            <person name="Huang Q."/>
            <person name="Li R."/>
            <person name="Tabata S."/>
            <person name="Cheng S."/>
            <person name="Zhang S."/>
            <person name="Zhang S."/>
            <person name="Huang S."/>
            <person name="Sato S."/>
            <person name="Sun S."/>
            <person name="Kwon S.J."/>
            <person name="Choi S.R."/>
            <person name="Lee T.H."/>
            <person name="Fan W."/>
            <person name="Zhao X."/>
            <person name="Tan X."/>
            <person name="Xu X."/>
            <person name="Wang Y."/>
            <person name="Qiu Y."/>
            <person name="Yin Y."/>
            <person name="Li Y."/>
            <person name="Du Y."/>
            <person name="Liao Y."/>
            <person name="Lim Y."/>
            <person name="Narusaka Y."/>
            <person name="Wang Y."/>
            <person name="Wang Z."/>
            <person name="Li Z."/>
            <person name="Wang Z."/>
            <person name="Xiong Z."/>
            <person name="Zhang Z."/>
        </authorList>
    </citation>
    <scope>NUCLEOTIDE SEQUENCE [LARGE SCALE GENOMIC DNA]</scope>
    <source>
        <strain evidence="2 3">cv. Chiifu-401-42</strain>
    </source>
</reference>
<feature type="region of interest" description="Disordered" evidence="1">
    <location>
        <begin position="155"/>
        <end position="191"/>
    </location>
</feature>
<dbReference type="AlphaFoldDB" id="M4D2U5"/>
<keyword evidence="3" id="KW-1185">Reference proteome</keyword>
<evidence type="ECO:0000313" key="2">
    <source>
        <dbReference type="EnsemblPlants" id="Bra010798.1-P"/>
    </source>
</evidence>
<reference evidence="2 3" key="2">
    <citation type="journal article" date="2018" name="Hortic Res">
        <title>Improved Brassica rapa reference genome by single-molecule sequencing and chromosome conformation capture technologies.</title>
        <authorList>
            <person name="Zhang L."/>
            <person name="Cai X."/>
            <person name="Wu J."/>
            <person name="Liu M."/>
            <person name="Grob S."/>
            <person name="Cheng F."/>
            <person name="Liang J."/>
            <person name="Cai C."/>
            <person name="Liu Z."/>
            <person name="Liu B."/>
            <person name="Wang F."/>
            <person name="Li S."/>
            <person name="Liu F."/>
            <person name="Li X."/>
            <person name="Cheng L."/>
            <person name="Yang W."/>
            <person name="Li M.H."/>
            <person name="Grossniklaus U."/>
            <person name="Zheng H."/>
            <person name="Wang X."/>
        </authorList>
    </citation>
    <scope>NUCLEOTIDE SEQUENCE [LARGE SCALE GENOMIC DNA]</scope>
    <source>
        <strain evidence="2 3">cv. Chiifu-401-42</strain>
    </source>
</reference>
<protein>
    <submittedName>
        <fullName evidence="2">Uncharacterized protein</fullName>
    </submittedName>
</protein>
<sequence>MLAKKKKPRPLLALPFKVFRLARPARKRGAMAIKKNKSISLADLGVAASGPSSPVTNSLQIALPATPRSAIPCSSGVSGSALLSKEEVLGEPAGGATSSDHSSASLVNNSTETAIRTSPVTNDDELVLTMSDTADPAMASMASVSVPIQTVAENGSQANLGNTDPLASDTSVPVNKAYVPATDIDGEDTLG</sequence>
<feature type="compositionally biased region" description="Polar residues" evidence="1">
    <location>
        <begin position="96"/>
        <end position="121"/>
    </location>
</feature>
<evidence type="ECO:0000256" key="1">
    <source>
        <dbReference type="SAM" id="MobiDB-lite"/>
    </source>
</evidence>
<name>M4D2U5_BRACM</name>
<reference evidence="2" key="3">
    <citation type="submission" date="2023-03" db="UniProtKB">
        <authorList>
            <consortium name="EnsemblPlants"/>
        </authorList>
    </citation>
    <scope>IDENTIFICATION</scope>
    <source>
        <strain evidence="2">cv. Chiifu-401-42</strain>
    </source>
</reference>
<organism evidence="2 3">
    <name type="scientific">Brassica campestris</name>
    <name type="common">Field mustard</name>
    <dbReference type="NCBI Taxonomy" id="3711"/>
    <lineage>
        <taxon>Eukaryota</taxon>
        <taxon>Viridiplantae</taxon>
        <taxon>Streptophyta</taxon>
        <taxon>Embryophyta</taxon>
        <taxon>Tracheophyta</taxon>
        <taxon>Spermatophyta</taxon>
        <taxon>Magnoliopsida</taxon>
        <taxon>eudicotyledons</taxon>
        <taxon>Gunneridae</taxon>
        <taxon>Pentapetalae</taxon>
        <taxon>rosids</taxon>
        <taxon>malvids</taxon>
        <taxon>Brassicales</taxon>
        <taxon>Brassicaceae</taxon>
        <taxon>Brassiceae</taxon>
        <taxon>Brassica</taxon>
    </lineage>
</organism>
<dbReference type="HOGENOM" id="CLU_1423389_0_0_1"/>